<evidence type="ECO:0000256" key="5">
    <source>
        <dbReference type="ARBA" id="ARBA00023065"/>
    </source>
</evidence>
<keyword evidence="1" id="KW-0813">Transport</keyword>
<dbReference type="GO" id="GO:0046872">
    <property type="term" value="F:metal ion binding"/>
    <property type="evidence" value="ECO:0007669"/>
    <property type="project" value="UniProtKB-KW"/>
</dbReference>
<evidence type="ECO:0000256" key="2">
    <source>
        <dbReference type="ARBA" id="ARBA00022723"/>
    </source>
</evidence>
<evidence type="ECO:0000256" key="1">
    <source>
        <dbReference type="ARBA" id="ARBA00022448"/>
    </source>
</evidence>
<dbReference type="PANTHER" id="PTHR46365">
    <property type="entry name" value="COPPER TRANSPORT PROTEIN ATOX1"/>
    <property type="match status" value="1"/>
</dbReference>
<keyword evidence="4" id="KW-0186">Copper</keyword>
<gene>
    <name evidence="9" type="ORF">Rt10032_c02g1120</name>
</gene>
<dbReference type="Gene3D" id="3.30.70.100">
    <property type="match status" value="1"/>
</dbReference>
<keyword evidence="5" id="KW-0406">Ion transport</keyword>
<evidence type="ECO:0000256" key="3">
    <source>
        <dbReference type="ARBA" id="ARBA00022796"/>
    </source>
</evidence>
<dbReference type="OrthoDB" id="689350at2759"/>
<comment type="similarity">
    <text evidence="7">Belongs to the ATX1 family.</text>
</comment>
<dbReference type="PROSITE" id="PS01047">
    <property type="entry name" value="HMA_1"/>
    <property type="match status" value="1"/>
</dbReference>
<name>A0A511K9Q9_RHOTO</name>
<dbReference type="CDD" id="cd00371">
    <property type="entry name" value="HMA"/>
    <property type="match status" value="1"/>
</dbReference>
<dbReference type="PANTHER" id="PTHR46365:SF1">
    <property type="entry name" value="COPPER TRANSPORT PROTEIN ATOX1"/>
    <property type="match status" value="1"/>
</dbReference>
<keyword evidence="3" id="KW-0187">Copper transport</keyword>
<evidence type="ECO:0000313" key="9">
    <source>
        <dbReference type="EMBL" id="GEM07103.1"/>
    </source>
</evidence>
<feature type="domain" description="HMA" evidence="8">
    <location>
        <begin position="33"/>
        <end position="97"/>
    </location>
</feature>
<comment type="caution">
    <text evidence="9">The sequence shown here is derived from an EMBL/GenBank/DDBJ whole genome shotgun (WGS) entry which is preliminary data.</text>
</comment>
<dbReference type="InterPro" id="IPR036163">
    <property type="entry name" value="HMA_dom_sf"/>
</dbReference>
<dbReference type="InterPro" id="IPR006121">
    <property type="entry name" value="HMA_dom"/>
</dbReference>
<dbReference type="GO" id="GO:0006825">
    <property type="term" value="P:copper ion transport"/>
    <property type="evidence" value="ECO:0007669"/>
    <property type="project" value="UniProtKB-KW"/>
</dbReference>
<keyword evidence="6" id="KW-0143">Chaperone</keyword>
<dbReference type="FunFam" id="3.30.70.100:FF:000008">
    <property type="entry name" value="Copper transport protein ATOX1"/>
    <property type="match status" value="1"/>
</dbReference>
<sequence>MAEVRLLPAVLCEHALTPHVFLSPLSTPPRHSKSTYKFNVVMTCAGCSGAIERVLKKTGGLSSYDVSLEKQEVIVKTSSVSYDDVLAKIKKTGKEVKSGEVVTFQVRAAPLQGVTSRLREPLTGESDGGSFDD</sequence>
<proteinExistence type="inferred from homology"/>
<evidence type="ECO:0000259" key="8">
    <source>
        <dbReference type="PROSITE" id="PS50846"/>
    </source>
</evidence>
<organism evidence="9 10">
    <name type="scientific">Rhodotorula toruloides</name>
    <name type="common">Yeast</name>
    <name type="synonym">Rhodosporidium toruloides</name>
    <dbReference type="NCBI Taxonomy" id="5286"/>
    <lineage>
        <taxon>Eukaryota</taxon>
        <taxon>Fungi</taxon>
        <taxon>Dikarya</taxon>
        <taxon>Basidiomycota</taxon>
        <taxon>Pucciniomycotina</taxon>
        <taxon>Microbotryomycetes</taxon>
        <taxon>Sporidiobolales</taxon>
        <taxon>Sporidiobolaceae</taxon>
        <taxon>Rhodotorula</taxon>
    </lineage>
</organism>
<evidence type="ECO:0000313" key="10">
    <source>
        <dbReference type="Proteomes" id="UP000321518"/>
    </source>
</evidence>
<reference evidence="9 10" key="1">
    <citation type="submission" date="2019-07" db="EMBL/GenBank/DDBJ databases">
        <title>Rhodotorula toruloides NBRC10032 genome sequencing.</title>
        <authorList>
            <person name="Shida Y."/>
            <person name="Takaku H."/>
            <person name="Ogasawara W."/>
            <person name="Mori K."/>
        </authorList>
    </citation>
    <scope>NUCLEOTIDE SEQUENCE [LARGE SCALE GENOMIC DNA]</scope>
    <source>
        <strain evidence="9 10">NBRC10032</strain>
    </source>
</reference>
<dbReference type="InterPro" id="IPR051881">
    <property type="entry name" value="Copper_transport_ATOX1-like"/>
</dbReference>
<dbReference type="InterPro" id="IPR017969">
    <property type="entry name" value="Heavy-metal-associated_CS"/>
</dbReference>
<dbReference type="Proteomes" id="UP000321518">
    <property type="component" value="Unassembled WGS sequence"/>
</dbReference>
<dbReference type="GO" id="GO:0005829">
    <property type="term" value="C:cytosol"/>
    <property type="evidence" value="ECO:0007669"/>
    <property type="project" value="TreeGrafter"/>
</dbReference>
<dbReference type="GO" id="GO:0016531">
    <property type="term" value="F:copper chaperone activity"/>
    <property type="evidence" value="ECO:0007669"/>
    <property type="project" value="TreeGrafter"/>
</dbReference>
<protein>
    <submittedName>
        <fullName evidence="9">Iron/copper transporter Atx1</fullName>
    </submittedName>
</protein>
<dbReference type="PROSITE" id="PS50846">
    <property type="entry name" value="HMA_2"/>
    <property type="match status" value="1"/>
</dbReference>
<evidence type="ECO:0000256" key="6">
    <source>
        <dbReference type="ARBA" id="ARBA00023186"/>
    </source>
</evidence>
<keyword evidence="2" id="KW-0479">Metal-binding</keyword>
<dbReference type="EMBL" id="BJWK01000002">
    <property type="protein sequence ID" value="GEM07103.1"/>
    <property type="molecule type" value="Genomic_DNA"/>
</dbReference>
<dbReference type="AlphaFoldDB" id="A0A511K9Q9"/>
<dbReference type="Pfam" id="PF00403">
    <property type="entry name" value="HMA"/>
    <property type="match status" value="1"/>
</dbReference>
<evidence type="ECO:0000256" key="4">
    <source>
        <dbReference type="ARBA" id="ARBA00023008"/>
    </source>
</evidence>
<dbReference type="SUPFAM" id="SSF55008">
    <property type="entry name" value="HMA, heavy metal-associated domain"/>
    <property type="match status" value="1"/>
</dbReference>
<accession>A0A511K9Q9</accession>
<evidence type="ECO:0000256" key="7">
    <source>
        <dbReference type="ARBA" id="ARBA00038171"/>
    </source>
</evidence>